<reference evidence="2 3" key="1">
    <citation type="journal article" date="2024" name="Front Chem Biol">
        <title>Unveiling the potential of Daldinia eschscholtzii MFLUCC 19-0629 through bioactivity and bioinformatics studies for enhanced sustainable agriculture production.</title>
        <authorList>
            <person name="Brooks S."/>
            <person name="Weaver J.A."/>
            <person name="Klomchit A."/>
            <person name="Alharthi S.A."/>
            <person name="Onlamun T."/>
            <person name="Nurani R."/>
            <person name="Vong T.K."/>
            <person name="Alberti F."/>
            <person name="Greco C."/>
        </authorList>
    </citation>
    <scope>NUCLEOTIDE SEQUENCE [LARGE SCALE GENOMIC DNA]</scope>
    <source>
        <strain evidence="2">MFLUCC 19-0629</strain>
    </source>
</reference>
<dbReference type="EMBL" id="JBANMG010000005">
    <property type="protein sequence ID" value="KAK6953091.1"/>
    <property type="molecule type" value="Genomic_DNA"/>
</dbReference>
<evidence type="ECO:0000313" key="3">
    <source>
        <dbReference type="Proteomes" id="UP001369815"/>
    </source>
</evidence>
<dbReference type="Proteomes" id="UP001369815">
    <property type="component" value="Unassembled WGS sequence"/>
</dbReference>
<protein>
    <submittedName>
        <fullName evidence="2">Uncharacterized protein</fullName>
    </submittedName>
</protein>
<sequence>MAQDNKEPPRVLGPPPGATAPYERVNNPQTYETFPSSNPRSHTDESAEGQKNPPQPTIKDGIQSIKSDDFFNEVAKRMTEEFKAYSN</sequence>
<proteinExistence type="predicted"/>
<evidence type="ECO:0000256" key="1">
    <source>
        <dbReference type="SAM" id="MobiDB-lite"/>
    </source>
</evidence>
<gene>
    <name evidence="2" type="ORF">Daesc_005391</name>
</gene>
<name>A0AAX6MLM7_9PEZI</name>
<accession>A0AAX6MLM7</accession>
<keyword evidence="3" id="KW-1185">Reference proteome</keyword>
<comment type="caution">
    <text evidence="2">The sequence shown here is derived from an EMBL/GenBank/DDBJ whole genome shotgun (WGS) entry which is preliminary data.</text>
</comment>
<feature type="compositionally biased region" description="Polar residues" evidence="1">
    <location>
        <begin position="26"/>
        <end position="40"/>
    </location>
</feature>
<dbReference type="AlphaFoldDB" id="A0AAX6MLM7"/>
<evidence type="ECO:0000313" key="2">
    <source>
        <dbReference type="EMBL" id="KAK6953091.1"/>
    </source>
</evidence>
<feature type="region of interest" description="Disordered" evidence="1">
    <location>
        <begin position="1"/>
        <end position="66"/>
    </location>
</feature>
<organism evidence="2 3">
    <name type="scientific">Daldinia eschscholtzii</name>
    <dbReference type="NCBI Taxonomy" id="292717"/>
    <lineage>
        <taxon>Eukaryota</taxon>
        <taxon>Fungi</taxon>
        <taxon>Dikarya</taxon>
        <taxon>Ascomycota</taxon>
        <taxon>Pezizomycotina</taxon>
        <taxon>Sordariomycetes</taxon>
        <taxon>Xylariomycetidae</taxon>
        <taxon>Xylariales</taxon>
        <taxon>Hypoxylaceae</taxon>
        <taxon>Daldinia</taxon>
    </lineage>
</organism>